<comment type="subcellular location">
    <subcellularLocation>
        <location evidence="1">Membrane</location>
        <topology evidence="1">Multi-pass membrane protein</topology>
    </subcellularLocation>
</comment>
<evidence type="ECO:0000313" key="8">
    <source>
        <dbReference type="Ensembl" id="ENSEBUP00000015129.1"/>
    </source>
</evidence>
<dbReference type="PANTHER" id="PTHR10165">
    <property type="entry name" value="LIPID PHOSPHATE PHOSPHATASE"/>
    <property type="match status" value="1"/>
</dbReference>
<evidence type="ECO:0000256" key="2">
    <source>
        <dbReference type="ARBA" id="ARBA00008816"/>
    </source>
</evidence>
<dbReference type="GO" id="GO:0005886">
    <property type="term" value="C:plasma membrane"/>
    <property type="evidence" value="ECO:0007669"/>
    <property type="project" value="TreeGrafter"/>
</dbReference>
<evidence type="ECO:0000259" key="7">
    <source>
        <dbReference type="SMART" id="SM00014"/>
    </source>
</evidence>
<dbReference type="Proteomes" id="UP000694388">
    <property type="component" value="Unplaced"/>
</dbReference>
<keyword evidence="9" id="KW-1185">Reference proteome</keyword>
<dbReference type="PANTHER" id="PTHR10165:SF103">
    <property type="entry name" value="PHOSPHOLIPID PHOSPHATASE HOMOLOG 1.2 HOMOLOG"/>
    <property type="match status" value="1"/>
</dbReference>
<dbReference type="InterPro" id="IPR036938">
    <property type="entry name" value="PAP2/HPO_sf"/>
</dbReference>
<dbReference type="GeneTree" id="ENSGT00940000156450"/>
<comment type="similarity">
    <text evidence="2">Belongs to the PA-phosphatase related phosphoesterase family.</text>
</comment>
<dbReference type="CDD" id="cd03384">
    <property type="entry name" value="PAP2_wunen"/>
    <property type="match status" value="1"/>
</dbReference>
<dbReference type="InterPro" id="IPR000326">
    <property type="entry name" value="PAP2/HPO"/>
</dbReference>
<dbReference type="GO" id="GO:0046839">
    <property type="term" value="P:phospholipid dephosphorylation"/>
    <property type="evidence" value="ECO:0007669"/>
    <property type="project" value="TreeGrafter"/>
</dbReference>
<feature type="domain" description="Phosphatidic acid phosphatase type 2/haloperoxidase" evidence="7">
    <location>
        <begin position="97"/>
        <end position="238"/>
    </location>
</feature>
<keyword evidence="5 6" id="KW-0472">Membrane</keyword>
<dbReference type="SUPFAM" id="SSF48317">
    <property type="entry name" value="Acid phosphatase/Vanadium-dependent haloperoxidase"/>
    <property type="match status" value="1"/>
</dbReference>
<feature type="transmembrane region" description="Helical" evidence="6">
    <location>
        <begin position="7"/>
        <end position="26"/>
    </location>
</feature>
<evidence type="ECO:0000256" key="1">
    <source>
        <dbReference type="ARBA" id="ARBA00004141"/>
    </source>
</evidence>
<feature type="transmembrane region" description="Helical" evidence="6">
    <location>
        <begin position="53"/>
        <end position="74"/>
    </location>
</feature>
<keyword evidence="4 6" id="KW-1133">Transmembrane helix</keyword>
<protein>
    <submittedName>
        <fullName evidence="8">Phospholipid phosphatase 3</fullName>
    </submittedName>
</protein>
<evidence type="ECO:0000256" key="3">
    <source>
        <dbReference type="ARBA" id="ARBA00022692"/>
    </source>
</evidence>
<dbReference type="GO" id="GO:0008195">
    <property type="term" value="F:phosphatidate phosphatase activity"/>
    <property type="evidence" value="ECO:0007669"/>
    <property type="project" value="TreeGrafter"/>
</dbReference>
<keyword evidence="3 6" id="KW-0812">Transmembrane</keyword>
<dbReference type="Ensembl" id="ENSEBUT00000015704.1">
    <property type="protein sequence ID" value="ENSEBUP00000015129.1"/>
    <property type="gene ID" value="ENSEBUG00000009526.1"/>
</dbReference>
<accession>A0A8C4QI95</accession>
<dbReference type="GO" id="GO:0007165">
    <property type="term" value="P:signal transduction"/>
    <property type="evidence" value="ECO:0007669"/>
    <property type="project" value="TreeGrafter"/>
</dbReference>
<organism evidence="8 9">
    <name type="scientific">Eptatretus burgeri</name>
    <name type="common">Inshore hagfish</name>
    <dbReference type="NCBI Taxonomy" id="7764"/>
    <lineage>
        <taxon>Eukaryota</taxon>
        <taxon>Metazoa</taxon>
        <taxon>Chordata</taxon>
        <taxon>Craniata</taxon>
        <taxon>Vertebrata</taxon>
        <taxon>Cyclostomata</taxon>
        <taxon>Myxini</taxon>
        <taxon>Myxiniformes</taxon>
        <taxon>Myxinidae</taxon>
        <taxon>Eptatretinae</taxon>
        <taxon>Eptatretus</taxon>
    </lineage>
</organism>
<feature type="transmembrane region" description="Helical" evidence="6">
    <location>
        <begin position="169"/>
        <end position="187"/>
    </location>
</feature>
<sequence>PSRSFSFLFLSSTAWLTVIILNQPYVRPFQRGFFCDDESIRYPHRTSTITHELLYSLGVLVPVLSIIAGEIYYVRCLHYQPRSFMDNPYVTTLYRKLGAFVFGMGVSQSFTNVAKFACGRLRPHFYAVCKPNPALYNCSDGYITKDVCTEASSSVDAARKSFYSGHSSFAMYTMVFLVLYLQARLTWRVVRTLRPFLQFMLLIAALYVGLSRVSDYKHYWSDVLAGFLQGVAVAIFVFAVSDLFDKNQVKEQEQEVIDENDDGNYGAVQQRTMVHNAVALSSGP</sequence>
<feature type="transmembrane region" description="Helical" evidence="6">
    <location>
        <begin position="223"/>
        <end position="244"/>
    </location>
</feature>
<evidence type="ECO:0000256" key="4">
    <source>
        <dbReference type="ARBA" id="ARBA00022989"/>
    </source>
</evidence>
<reference evidence="8" key="1">
    <citation type="submission" date="2025-08" db="UniProtKB">
        <authorList>
            <consortium name="Ensembl"/>
        </authorList>
    </citation>
    <scope>IDENTIFICATION</scope>
</reference>
<name>A0A8C4QI95_EPTBU</name>
<evidence type="ECO:0000256" key="5">
    <source>
        <dbReference type="ARBA" id="ARBA00023136"/>
    </source>
</evidence>
<dbReference type="GO" id="GO:0006644">
    <property type="term" value="P:phospholipid metabolic process"/>
    <property type="evidence" value="ECO:0007669"/>
    <property type="project" value="InterPro"/>
</dbReference>
<reference evidence="8" key="2">
    <citation type="submission" date="2025-09" db="UniProtKB">
        <authorList>
            <consortium name="Ensembl"/>
        </authorList>
    </citation>
    <scope>IDENTIFICATION</scope>
</reference>
<dbReference type="InterPro" id="IPR043216">
    <property type="entry name" value="PAP-like"/>
</dbReference>
<dbReference type="Pfam" id="PF01569">
    <property type="entry name" value="PAP2"/>
    <property type="match status" value="1"/>
</dbReference>
<dbReference type="Gene3D" id="1.20.144.10">
    <property type="entry name" value="Phosphatidic acid phosphatase type 2/haloperoxidase"/>
    <property type="match status" value="1"/>
</dbReference>
<evidence type="ECO:0000313" key="9">
    <source>
        <dbReference type="Proteomes" id="UP000694388"/>
    </source>
</evidence>
<feature type="transmembrane region" description="Helical" evidence="6">
    <location>
        <begin position="193"/>
        <end position="211"/>
    </location>
</feature>
<evidence type="ECO:0000256" key="6">
    <source>
        <dbReference type="SAM" id="Phobius"/>
    </source>
</evidence>
<proteinExistence type="inferred from homology"/>
<dbReference type="SMART" id="SM00014">
    <property type="entry name" value="acidPPc"/>
    <property type="match status" value="1"/>
</dbReference>
<dbReference type="AlphaFoldDB" id="A0A8C4QI95"/>